<keyword evidence="2" id="KW-1185">Reference proteome</keyword>
<reference evidence="1 2" key="1">
    <citation type="journal article" date="2023" name="Mol. Biol. Evol.">
        <title>Genomics of Secondarily Temperate Adaptation in the Only Non-Antarctic Icefish.</title>
        <authorList>
            <person name="Rivera-Colon A.G."/>
            <person name="Rayamajhi N."/>
            <person name="Minhas B.F."/>
            <person name="Madrigal G."/>
            <person name="Bilyk K.T."/>
            <person name="Yoon V."/>
            <person name="Hune M."/>
            <person name="Gregory S."/>
            <person name="Cheng C.H.C."/>
            <person name="Catchen J.M."/>
        </authorList>
    </citation>
    <scope>NUCLEOTIDE SEQUENCE [LARGE SCALE GENOMIC DNA]</scope>
    <source>
        <tissue evidence="1">White muscle</tissue>
    </source>
</reference>
<evidence type="ECO:0000313" key="1">
    <source>
        <dbReference type="EMBL" id="KAK5917153.1"/>
    </source>
</evidence>
<proteinExistence type="predicted"/>
<organism evidence="1 2">
    <name type="scientific">Champsocephalus gunnari</name>
    <name type="common">Mackerel icefish</name>
    <dbReference type="NCBI Taxonomy" id="52237"/>
    <lineage>
        <taxon>Eukaryota</taxon>
        <taxon>Metazoa</taxon>
        <taxon>Chordata</taxon>
        <taxon>Craniata</taxon>
        <taxon>Vertebrata</taxon>
        <taxon>Euteleostomi</taxon>
        <taxon>Actinopterygii</taxon>
        <taxon>Neopterygii</taxon>
        <taxon>Teleostei</taxon>
        <taxon>Neoteleostei</taxon>
        <taxon>Acanthomorphata</taxon>
        <taxon>Eupercaria</taxon>
        <taxon>Perciformes</taxon>
        <taxon>Notothenioidei</taxon>
        <taxon>Channichthyidae</taxon>
        <taxon>Champsocephalus</taxon>
    </lineage>
</organism>
<name>A0AAN8HJ25_CHAGU</name>
<dbReference type="EMBL" id="JAURVH010001526">
    <property type="protein sequence ID" value="KAK5917153.1"/>
    <property type="molecule type" value="Genomic_DNA"/>
</dbReference>
<sequence>MVSALESSAALVGRQALKLTVVFAESIRKPLEEKRPGMFPTSSHTKGATAEEWSVTVRRLLSACTEACKDTHKRSL</sequence>
<accession>A0AAN8HJ25</accession>
<dbReference type="Proteomes" id="UP001331515">
    <property type="component" value="Unassembled WGS sequence"/>
</dbReference>
<protein>
    <submittedName>
        <fullName evidence="1">Uncharacterized protein</fullName>
    </submittedName>
</protein>
<evidence type="ECO:0000313" key="2">
    <source>
        <dbReference type="Proteomes" id="UP001331515"/>
    </source>
</evidence>
<gene>
    <name evidence="1" type="ORF">CgunFtcFv8_012067</name>
</gene>
<dbReference type="AlphaFoldDB" id="A0AAN8HJ25"/>
<comment type="caution">
    <text evidence="1">The sequence shown here is derived from an EMBL/GenBank/DDBJ whole genome shotgun (WGS) entry which is preliminary data.</text>
</comment>